<keyword evidence="3 6" id="KW-0808">Transferase</keyword>
<evidence type="ECO:0000313" key="8">
    <source>
        <dbReference type="EMBL" id="QYF48579.1"/>
    </source>
</evidence>
<dbReference type="EC" id="2.3.1.39" evidence="1 6"/>
<dbReference type="InterPro" id="IPR014043">
    <property type="entry name" value="Acyl_transferase_dom"/>
</dbReference>
<dbReference type="GO" id="GO:0004314">
    <property type="term" value="F:[acyl-carrier-protein] S-malonyltransferase activity"/>
    <property type="evidence" value="ECO:0007669"/>
    <property type="project" value="UniProtKB-EC"/>
</dbReference>
<dbReference type="SUPFAM" id="SSF55048">
    <property type="entry name" value="Probable ACP-binding domain of malonyl-CoA ACP transacylase"/>
    <property type="match status" value="1"/>
</dbReference>
<dbReference type="PANTHER" id="PTHR42681:SF1">
    <property type="entry name" value="MALONYL-COA-ACYL CARRIER PROTEIN TRANSACYLASE, MITOCHONDRIAL"/>
    <property type="match status" value="1"/>
</dbReference>
<reference evidence="8 9" key="1">
    <citation type="journal article" date="2022" name="bioRxiv">
        <title>Ecology and evolution of chlamydial symbionts of arthropods.</title>
        <authorList>
            <person name="Halter T."/>
            <person name="Koestlbacher S."/>
            <person name="Collingro A."/>
            <person name="Sixt B.S."/>
            <person name="Toenshoff E.R."/>
            <person name="Hendrickx F."/>
            <person name="Kostanjsek R."/>
            <person name="Horn M."/>
        </authorList>
    </citation>
    <scope>NUCLEOTIDE SEQUENCE [LARGE SCALE GENOMIC DNA]</scope>
    <source>
        <strain evidence="8">W744xW776</strain>
    </source>
</reference>
<dbReference type="InterPro" id="IPR001227">
    <property type="entry name" value="Ac_transferase_dom_sf"/>
</dbReference>
<dbReference type="InterPro" id="IPR004410">
    <property type="entry name" value="Malonyl_CoA-ACP_transAc_FabD"/>
</dbReference>
<dbReference type="PIRSF" id="PIRSF000446">
    <property type="entry name" value="Mct"/>
    <property type="match status" value="1"/>
</dbReference>
<evidence type="ECO:0000256" key="4">
    <source>
        <dbReference type="ARBA" id="ARBA00023315"/>
    </source>
</evidence>
<dbReference type="Pfam" id="PF00698">
    <property type="entry name" value="Acyl_transf_1"/>
    <property type="match status" value="1"/>
</dbReference>
<dbReference type="SUPFAM" id="SSF52151">
    <property type="entry name" value="FabD/lysophospholipase-like"/>
    <property type="match status" value="1"/>
</dbReference>
<comment type="similarity">
    <text evidence="6">Belongs to the fabD family.</text>
</comment>
<dbReference type="Gene3D" id="3.30.70.250">
    <property type="entry name" value="Malonyl-CoA ACP transacylase, ACP-binding"/>
    <property type="match status" value="1"/>
</dbReference>
<dbReference type="NCBIfam" id="TIGR00128">
    <property type="entry name" value="fabD"/>
    <property type="match status" value="1"/>
</dbReference>
<evidence type="ECO:0000259" key="7">
    <source>
        <dbReference type="SMART" id="SM00827"/>
    </source>
</evidence>
<dbReference type="InterPro" id="IPR016036">
    <property type="entry name" value="Malonyl_transacylase_ACP-bd"/>
</dbReference>
<keyword evidence="9" id="KW-1185">Reference proteome</keyword>
<keyword evidence="4 6" id="KW-0012">Acyltransferase</keyword>
<dbReference type="SMART" id="SM00827">
    <property type="entry name" value="PKS_AT"/>
    <property type="match status" value="1"/>
</dbReference>
<dbReference type="InterPro" id="IPR050858">
    <property type="entry name" value="Mal-CoA-ACP_Trans/PKS_FabD"/>
</dbReference>
<comment type="catalytic activity">
    <reaction evidence="5 6">
        <text>holo-[ACP] + malonyl-CoA = malonyl-[ACP] + CoA</text>
        <dbReference type="Rhea" id="RHEA:41792"/>
        <dbReference type="Rhea" id="RHEA-COMP:9623"/>
        <dbReference type="Rhea" id="RHEA-COMP:9685"/>
        <dbReference type="ChEBI" id="CHEBI:57287"/>
        <dbReference type="ChEBI" id="CHEBI:57384"/>
        <dbReference type="ChEBI" id="CHEBI:64479"/>
        <dbReference type="ChEBI" id="CHEBI:78449"/>
        <dbReference type="EC" id="2.3.1.39"/>
    </reaction>
</comment>
<feature type="domain" description="Malonyl-CoA:ACP transacylase (MAT)" evidence="7">
    <location>
        <begin position="7"/>
        <end position="312"/>
    </location>
</feature>
<accession>A0ABX8V5T3</accession>
<evidence type="ECO:0000256" key="1">
    <source>
        <dbReference type="ARBA" id="ARBA00013258"/>
    </source>
</evidence>
<protein>
    <recommendedName>
        <fullName evidence="2 6">Malonyl CoA-acyl carrier protein transacylase</fullName>
        <ecNumber evidence="1 6">2.3.1.39</ecNumber>
    </recommendedName>
</protein>
<evidence type="ECO:0000256" key="6">
    <source>
        <dbReference type="PIRNR" id="PIRNR000446"/>
    </source>
</evidence>
<dbReference type="Gene3D" id="3.40.366.10">
    <property type="entry name" value="Malonyl-Coenzyme A Acyl Carrier Protein, domain 2"/>
    <property type="match status" value="1"/>
</dbReference>
<dbReference type="InterPro" id="IPR024925">
    <property type="entry name" value="Malonyl_CoA-ACP_transAc"/>
</dbReference>
<organism evidence="8 9">
    <name type="scientific">Candidatus Rhabdochlamydia oedothoracis</name>
    <dbReference type="NCBI Taxonomy" id="2720720"/>
    <lineage>
        <taxon>Bacteria</taxon>
        <taxon>Pseudomonadati</taxon>
        <taxon>Chlamydiota</taxon>
        <taxon>Chlamydiia</taxon>
        <taxon>Parachlamydiales</taxon>
        <taxon>Candidatus Rhabdochlamydiaceae</taxon>
        <taxon>Candidatus Rhabdochlamydia</taxon>
    </lineage>
</organism>
<gene>
    <name evidence="8" type="ORF">RHABOEDO_000766</name>
</gene>
<dbReference type="InterPro" id="IPR016035">
    <property type="entry name" value="Acyl_Trfase/lysoPLipase"/>
</dbReference>
<evidence type="ECO:0000313" key="9">
    <source>
        <dbReference type="Proteomes" id="UP000826014"/>
    </source>
</evidence>
<proteinExistence type="inferred from homology"/>
<evidence type="ECO:0000256" key="5">
    <source>
        <dbReference type="ARBA" id="ARBA00048462"/>
    </source>
</evidence>
<evidence type="ECO:0000256" key="3">
    <source>
        <dbReference type="ARBA" id="ARBA00022679"/>
    </source>
</evidence>
<dbReference type="PANTHER" id="PTHR42681">
    <property type="entry name" value="MALONYL-COA-ACYL CARRIER PROTEIN TRANSACYLASE, MITOCHONDRIAL"/>
    <property type="match status" value="1"/>
</dbReference>
<name>A0ABX8V5T3_9BACT</name>
<dbReference type="Proteomes" id="UP000826014">
    <property type="component" value="Chromosome"/>
</dbReference>
<evidence type="ECO:0000256" key="2">
    <source>
        <dbReference type="ARBA" id="ARBA00018953"/>
    </source>
</evidence>
<dbReference type="EMBL" id="CP075587">
    <property type="protein sequence ID" value="QYF48579.1"/>
    <property type="molecule type" value="Genomic_DNA"/>
</dbReference>
<dbReference type="RefSeq" id="WP_251368234.1">
    <property type="nucleotide sequence ID" value="NZ_CP075587.1"/>
</dbReference>
<sequence>MHKWAFIFPGQGTQYIGMGKDFYDTFPIAREVFQEANEILQQNFSSIIFEGSSEILTLTKNSQIAIYLVSIAILRTLQTQIPLFKPAICGGLSLGEYTALVASEKMNFSDCLKLVQLRAESMHEACRENNGKMQVVLGLTEELVAEALQEISSKSGSIWIANINCPGQIVIAGTIKNLTIAAEYLKQKGAKRIVDLEVAGAFHSGLMQSAKKKLFDKIENATICESKICFTMNVPGAIVDSIAMIKQYLLEQVTSPVRWQQSILTMQDFGLQAYLEIGPGKTLSGMNKRIGVQVPTFHIEKVADLDGLVRQWESLCRS</sequence>